<keyword evidence="1" id="KW-1133">Transmembrane helix</keyword>
<keyword evidence="4" id="KW-1185">Reference proteome</keyword>
<dbReference type="Proteomes" id="UP000263928">
    <property type="component" value="Unassembled WGS sequence"/>
</dbReference>
<keyword evidence="1" id="KW-0812">Transmembrane</keyword>
<protein>
    <submittedName>
        <fullName evidence="2">DUF2550 family protein</fullName>
    </submittedName>
</protein>
<evidence type="ECO:0000313" key="2">
    <source>
        <dbReference type="EMBL" id="RLP12153.1"/>
    </source>
</evidence>
<sequence>MGTGTVIVAVAGLVVALVLVVCLLCVLRIRWIWSRGAVFECQLRQEQPVVRPWHSGLARYEGNRLGWYRVLSLGYRPNVVIHRRRTELLGHRPPDDKDLNRLTAGQEVVAITQRSGQDESALWHLGMDVECLTGFMSWLEAGPPGEERYRAMHQSDRN</sequence>
<gene>
    <name evidence="2" type="ORF">D7U36_02500</name>
    <name evidence="3" type="ORF">PROPAUS_0249</name>
</gene>
<reference evidence="3" key="1">
    <citation type="submission" date="2018-08" db="EMBL/GenBank/DDBJ databases">
        <authorList>
            <person name="Ferrada E.E."/>
            <person name="Latorre B.A."/>
        </authorList>
    </citation>
    <scope>NUCLEOTIDE SEQUENCE [LARGE SCALE GENOMIC DNA]</scope>
    <source>
        <strain evidence="3">Propionibacterium_australiense1</strain>
    </source>
</reference>
<evidence type="ECO:0000313" key="5">
    <source>
        <dbReference type="Proteomes" id="UP000279336"/>
    </source>
</evidence>
<dbReference type="InterPro" id="IPR019675">
    <property type="entry name" value="DUF2550"/>
</dbReference>
<feature type="transmembrane region" description="Helical" evidence="1">
    <location>
        <begin position="6"/>
        <end position="27"/>
    </location>
</feature>
<dbReference type="EMBL" id="UNQJ01000001">
    <property type="protein sequence ID" value="SYZ32372.1"/>
    <property type="molecule type" value="Genomic_DNA"/>
</dbReference>
<accession>A0A383S491</accession>
<evidence type="ECO:0000313" key="3">
    <source>
        <dbReference type="EMBL" id="SYZ32372.1"/>
    </source>
</evidence>
<name>A0A383S491_9ACTN</name>
<dbReference type="OrthoDB" id="4793422at2"/>
<keyword evidence="1" id="KW-0472">Membrane</keyword>
<evidence type="ECO:0000256" key="1">
    <source>
        <dbReference type="SAM" id="Phobius"/>
    </source>
</evidence>
<dbReference type="Proteomes" id="UP000279336">
    <property type="component" value="Unassembled WGS sequence"/>
</dbReference>
<dbReference type="AlphaFoldDB" id="A0A383S491"/>
<dbReference type="EMBL" id="RCIW01000003">
    <property type="protein sequence ID" value="RLP12153.1"/>
    <property type="molecule type" value="Genomic_DNA"/>
</dbReference>
<proteinExistence type="predicted"/>
<reference evidence="4" key="2">
    <citation type="submission" date="2018-08" db="EMBL/GenBank/DDBJ databases">
        <authorList>
            <person name="Hornung B."/>
        </authorList>
    </citation>
    <scope>NUCLEOTIDE SEQUENCE [LARGE SCALE GENOMIC DNA]</scope>
</reference>
<dbReference type="Pfam" id="PF10739">
    <property type="entry name" value="DUF2550"/>
    <property type="match status" value="1"/>
</dbReference>
<reference evidence="2 5" key="3">
    <citation type="submission" date="2018-10" db="EMBL/GenBank/DDBJ databases">
        <title>Propionibacterium australiense Genome Sequencing and Assembly.</title>
        <authorList>
            <person name="Bernier A.-M."/>
            <person name="Bernard K."/>
        </authorList>
    </citation>
    <scope>NUCLEOTIDE SEQUENCE [LARGE SCALE GENOMIC DNA]</scope>
    <source>
        <strain evidence="2 5">NML98A078</strain>
    </source>
</reference>
<organism evidence="3 4">
    <name type="scientific">Propionibacterium australiense</name>
    <dbReference type="NCBI Taxonomy" id="119981"/>
    <lineage>
        <taxon>Bacteria</taxon>
        <taxon>Bacillati</taxon>
        <taxon>Actinomycetota</taxon>
        <taxon>Actinomycetes</taxon>
        <taxon>Propionibacteriales</taxon>
        <taxon>Propionibacteriaceae</taxon>
        <taxon>Propionibacterium</taxon>
    </lineage>
</organism>
<evidence type="ECO:0000313" key="4">
    <source>
        <dbReference type="Proteomes" id="UP000263928"/>
    </source>
</evidence>
<dbReference type="RefSeq" id="WP_119160729.1">
    <property type="nucleotide sequence ID" value="NZ_LR134442.1"/>
</dbReference>